<protein>
    <submittedName>
        <fullName evidence="2">Uncharacterized protein</fullName>
    </submittedName>
</protein>
<reference evidence="2 3" key="1">
    <citation type="submission" date="2018-06" db="EMBL/GenBank/DDBJ databases">
        <title>Comparative genomics reveals the genomic features of Rhizophagus irregularis, R. cerebriforme, R. diaphanum and Gigaspora rosea, and their symbiotic lifestyle signature.</title>
        <authorList>
            <person name="Morin E."/>
            <person name="San Clemente H."/>
            <person name="Chen E.C.H."/>
            <person name="De La Providencia I."/>
            <person name="Hainaut M."/>
            <person name="Kuo A."/>
            <person name="Kohler A."/>
            <person name="Murat C."/>
            <person name="Tang N."/>
            <person name="Roy S."/>
            <person name="Loubradou J."/>
            <person name="Henrissat B."/>
            <person name="Grigoriev I.V."/>
            <person name="Corradi N."/>
            <person name="Roux C."/>
            <person name="Martin F.M."/>
        </authorList>
    </citation>
    <scope>NUCLEOTIDE SEQUENCE [LARGE SCALE GENOMIC DNA]</scope>
    <source>
        <strain evidence="2 3">DAOM 194757</strain>
    </source>
</reference>
<sequence length="97" mass="11404">MHNITETEISNWITELLYNITEIRNDIAKMRNDNKISGSSKTGNKNYKNKANPKCSNKETLWKEFKLFINQKISEGRSNQSIYNEIASKTEWFNKEV</sequence>
<organism evidence="2 3">
    <name type="scientific">Gigaspora rosea</name>
    <dbReference type="NCBI Taxonomy" id="44941"/>
    <lineage>
        <taxon>Eukaryota</taxon>
        <taxon>Fungi</taxon>
        <taxon>Fungi incertae sedis</taxon>
        <taxon>Mucoromycota</taxon>
        <taxon>Glomeromycotina</taxon>
        <taxon>Glomeromycetes</taxon>
        <taxon>Diversisporales</taxon>
        <taxon>Gigasporaceae</taxon>
        <taxon>Gigaspora</taxon>
    </lineage>
</organism>
<proteinExistence type="predicted"/>
<evidence type="ECO:0000313" key="3">
    <source>
        <dbReference type="Proteomes" id="UP000266673"/>
    </source>
</evidence>
<dbReference type="EMBL" id="QKWP01000114">
    <property type="protein sequence ID" value="RIB26986.1"/>
    <property type="molecule type" value="Genomic_DNA"/>
</dbReference>
<comment type="caution">
    <text evidence="2">The sequence shown here is derived from an EMBL/GenBank/DDBJ whole genome shotgun (WGS) entry which is preliminary data.</text>
</comment>
<dbReference type="AlphaFoldDB" id="A0A397W6M4"/>
<evidence type="ECO:0000256" key="1">
    <source>
        <dbReference type="SAM" id="MobiDB-lite"/>
    </source>
</evidence>
<feature type="compositionally biased region" description="Polar residues" evidence="1">
    <location>
        <begin position="35"/>
        <end position="46"/>
    </location>
</feature>
<keyword evidence="3" id="KW-1185">Reference proteome</keyword>
<feature type="region of interest" description="Disordered" evidence="1">
    <location>
        <begin position="31"/>
        <end position="53"/>
    </location>
</feature>
<name>A0A397W6M4_9GLOM</name>
<accession>A0A397W6M4</accession>
<gene>
    <name evidence="2" type="ORF">C2G38_2161740</name>
</gene>
<dbReference type="Proteomes" id="UP000266673">
    <property type="component" value="Unassembled WGS sequence"/>
</dbReference>
<evidence type="ECO:0000313" key="2">
    <source>
        <dbReference type="EMBL" id="RIB26986.1"/>
    </source>
</evidence>